<evidence type="ECO:0000256" key="1">
    <source>
        <dbReference type="ARBA" id="ARBA00000385"/>
    </source>
</evidence>
<dbReference type="GO" id="GO:0160148">
    <property type="term" value="F:tRNA pseudouridine(55) synthase activity"/>
    <property type="evidence" value="ECO:0007669"/>
    <property type="project" value="UniProtKB-EC"/>
</dbReference>
<reference evidence="8 9" key="1">
    <citation type="submission" date="2017-09" db="EMBL/GenBank/DDBJ databases">
        <title>Bacterial strain isolated from the female urinary microbiota.</title>
        <authorList>
            <person name="Thomas-White K."/>
            <person name="Kumar N."/>
            <person name="Forster S."/>
            <person name="Putonti C."/>
            <person name="Lawley T."/>
            <person name="Wolfe A.J."/>
        </authorList>
    </citation>
    <scope>NUCLEOTIDE SEQUENCE [LARGE SCALE GENOMIC DNA]</scope>
    <source>
        <strain evidence="8 9">UMB0204</strain>
    </source>
</reference>
<dbReference type="InterPro" id="IPR002501">
    <property type="entry name" value="PsdUridine_synth_N"/>
</dbReference>
<dbReference type="EC" id="5.4.99.25" evidence="5"/>
<dbReference type="Proteomes" id="UP000235658">
    <property type="component" value="Unassembled WGS sequence"/>
</dbReference>
<dbReference type="GO" id="GO:1990481">
    <property type="term" value="P:mRNA pseudouridine synthesis"/>
    <property type="evidence" value="ECO:0007669"/>
    <property type="project" value="TreeGrafter"/>
</dbReference>
<evidence type="ECO:0000313" key="8">
    <source>
        <dbReference type="EMBL" id="PMC82293.1"/>
    </source>
</evidence>
<feature type="active site" description="Nucleophile" evidence="5">
    <location>
        <position position="39"/>
    </location>
</feature>
<evidence type="ECO:0000259" key="6">
    <source>
        <dbReference type="Pfam" id="PF01509"/>
    </source>
</evidence>
<feature type="domain" description="Pseudouridine synthase II N-terminal" evidence="6">
    <location>
        <begin position="24"/>
        <end position="172"/>
    </location>
</feature>
<evidence type="ECO:0000256" key="5">
    <source>
        <dbReference type="HAMAP-Rule" id="MF_01080"/>
    </source>
</evidence>
<dbReference type="InterPro" id="IPR014780">
    <property type="entry name" value="tRNA_psdUridine_synth_TruB"/>
</dbReference>
<comment type="caution">
    <text evidence="8">The sequence shown here is derived from an EMBL/GenBank/DDBJ whole genome shotgun (WGS) entry which is preliminary data.</text>
</comment>
<comment type="function">
    <text evidence="5">Responsible for synthesis of pseudouridine from uracil-55 in the psi GC loop of transfer RNAs.</text>
</comment>
<dbReference type="AlphaFoldDB" id="A0A2N6UKA4"/>
<dbReference type="GeneID" id="84577705"/>
<keyword evidence="3 5" id="KW-0819">tRNA processing</keyword>
<accession>A0A2N6UKA4</accession>
<dbReference type="PANTHER" id="PTHR13767">
    <property type="entry name" value="TRNA-PSEUDOURIDINE SYNTHASE"/>
    <property type="match status" value="1"/>
</dbReference>
<dbReference type="HAMAP" id="MF_01080">
    <property type="entry name" value="TruB_bact"/>
    <property type="match status" value="1"/>
</dbReference>
<protein>
    <recommendedName>
        <fullName evidence="5">tRNA pseudouridine synthase B</fullName>
        <ecNumber evidence="5">5.4.99.25</ecNumber>
    </recommendedName>
    <alternativeName>
        <fullName evidence="5">tRNA pseudouridine(55) synthase</fullName>
        <shortName evidence="5">Psi55 synthase</shortName>
    </alternativeName>
    <alternativeName>
        <fullName evidence="5">tRNA pseudouridylate synthase</fullName>
    </alternativeName>
    <alternativeName>
        <fullName evidence="5">tRNA-uridine isomerase</fullName>
    </alternativeName>
</protein>
<dbReference type="InterPro" id="IPR020103">
    <property type="entry name" value="PsdUridine_synth_cat_dom_sf"/>
</dbReference>
<gene>
    <name evidence="5 8" type="primary">truB</name>
    <name evidence="8" type="ORF">CJ192_00745</name>
</gene>
<feature type="domain" description="tRNA pseudouridylate synthase B C-terminal" evidence="7">
    <location>
        <begin position="173"/>
        <end position="230"/>
    </location>
</feature>
<dbReference type="GO" id="GO:0003723">
    <property type="term" value="F:RNA binding"/>
    <property type="evidence" value="ECO:0007669"/>
    <property type="project" value="InterPro"/>
</dbReference>
<evidence type="ECO:0000256" key="4">
    <source>
        <dbReference type="ARBA" id="ARBA00023235"/>
    </source>
</evidence>
<dbReference type="PANTHER" id="PTHR13767:SF2">
    <property type="entry name" value="PSEUDOURIDYLATE SYNTHASE TRUB1"/>
    <property type="match status" value="1"/>
</dbReference>
<dbReference type="Pfam" id="PF01509">
    <property type="entry name" value="TruB_N"/>
    <property type="match status" value="1"/>
</dbReference>
<dbReference type="RefSeq" id="WP_102197392.1">
    <property type="nucleotide sequence ID" value="NZ_PNHP01000001.1"/>
</dbReference>
<dbReference type="Pfam" id="PF16198">
    <property type="entry name" value="TruB_C_2"/>
    <property type="match status" value="1"/>
</dbReference>
<comment type="similarity">
    <text evidence="2 5">Belongs to the pseudouridine synthase TruB family. Type 1 subfamily.</text>
</comment>
<organism evidence="8 9">
    <name type="scientific">Anaerococcus hydrogenalis</name>
    <dbReference type="NCBI Taxonomy" id="33029"/>
    <lineage>
        <taxon>Bacteria</taxon>
        <taxon>Bacillati</taxon>
        <taxon>Bacillota</taxon>
        <taxon>Tissierellia</taxon>
        <taxon>Tissierellales</taxon>
        <taxon>Peptoniphilaceae</taxon>
        <taxon>Anaerococcus</taxon>
    </lineage>
</organism>
<keyword evidence="4 5" id="KW-0413">Isomerase</keyword>
<dbReference type="CDD" id="cd02573">
    <property type="entry name" value="PseudoU_synth_EcTruB"/>
    <property type="match status" value="1"/>
</dbReference>
<evidence type="ECO:0000256" key="3">
    <source>
        <dbReference type="ARBA" id="ARBA00022694"/>
    </source>
</evidence>
<evidence type="ECO:0000313" key="9">
    <source>
        <dbReference type="Proteomes" id="UP000235658"/>
    </source>
</evidence>
<dbReference type="NCBIfam" id="TIGR00431">
    <property type="entry name" value="TruB"/>
    <property type="match status" value="1"/>
</dbReference>
<evidence type="ECO:0000259" key="7">
    <source>
        <dbReference type="Pfam" id="PF16198"/>
    </source>
</evidence>
<dbReference type="SUPFAM" id="SSF55120">
    <property type="entry name" value="Pseudouridine synthase"/>
    <property type="match status" value="1"/>
</dbReference>
<dbReference type="InterPro" id="IPR032819">
    <property type="entry name" value="TruB_C"/>
</dbReference>
<proteinExistence type="inferred from homology"/>
<dbReference type="EMBL" id="PNHP01000001">
    <property type="protein sequence ID" value="PMC82293.1"/>
    <property type="molecule type" value="Genomic_DNA"/>
</dbReference>
<evidence type="ECO:0000256" key="2">
    <source>
        <dbReference type="ARBA" id="ARBA00005642"/>
    </source>
</evidence>
<dbReference type="GO" id="GO:0031119">
    <property type="term" value="P:tRNA pseudouridine synthesis"/>
    <property type="evidence" value="ECO:0007669"/>
    <property type="project" value="UniProtKB-UniRule"/>
</dbReference>
<sequence>MTSGILLIDKNTGASSGKIVYQARKKLGIKKIGHAGTLDPLATGLLPLLINKATRVSDFLMDEVKIYETLAFFGQKTDSQDITGEILEKSSKTFEFDDLKKAIDENFVGEILQTPPMYSALKHKGKKLYELAREGKSIERKKRKIKIYDFEILDFNFPYARLRIRCSKGTYIRTLVNDLGEILQTFATVKELRRIKVGDFDVEDAIKMEDFEKMQADQIIKNLIPIDKALCQYEKIVLDKSYYKQATNGMTMKVDYGKNVDNYLRVYVGDLFIGLGEYKNENKTLKIKKVFYER</sequence>
<comment type="catalytic activity">
    <reaction evidence="1 5">
        <text>uridine(55) in tRNA = pseudouridine(55) in tRNA</text>
        <dbReference type="Rhea" id="RHEA:42532"/>
        <dbReference type="Rhea" id="RHEA-COMP:10101"/>
        <dbReference type="Rhea" id="RHEA-COMP:10102"/>
        <dbReference type="ChEBI" id="CHEBI:65314"/>
        <dbReference type="ChEBI" id="CHEBI:65315"/>
        <dbReference type="EC" id="5.4.99.25"/>
    </reaction>
</comment>
<name>A0A2N6UKA4_9FIRM</name>
<dbReference type="Gene3D" id="3.30.2350.10">
    <property type="entry name" value="Pseudouridine synthase"/>
    <property type="match status" value="1"/>
</dbReference>